<gene>
    <name evidence="3" type="ORF">ONB1V03_LOCUS16349</name>
</gene>
<dbReference type="EMBL" id="CAJPVJ010018283">
    <property type="protein sequence ID" value="CAG2176916.1"/>
    <property type="molecule type" value="Genomic_DNA"/>
</dbReference>
<feature type="region of interest" description="Disordered" evidence="1">
    <location>
        <begin position="277"/>
        <end position="361"/>
    </location>
</feature>
<dbReference type="Proteomes" id="UP000728032">
    <property type="component" value="Unassembled WGS sequence"/>
</dbReference>
<evidence type="ECO:0000313" key="3">
    <source>
        <dbReference type="EMBL" id="CAD7659754.1"/>
    </source>
</evidence>
<dbReference type="OrthoDB" id="2135488at2759"/>
<dbReference type="Pfam" id="PF23553">
    <property type="entry name" value="NELF-A_N"/>
    <property type="match status" value="1"/>
</dbReference>
<dbReference type="PANTHER" id="PTHR13328:SF4">
    <property type="entry name" value="NEGATIVE ELONGATION FACTOR A"/>
    <property type="match status" value="1"/>
</dbReference>
<name>A0A7R9MGP9_9ACAR</name>
<reference evidence="3" key="1">
    <citation type="submission" date="2020-11" db="EMBL/GenBank/DDBJ databases">
        <authorList>
            <person name="Tran Van P."/>
        </authorList>
    </citation>
    <scope>NUCLEOTIDE SEQUENCE</scope>
</reference>
<protein>
    <recommendedName>
        <fullName evidence="2">HDAg domain-containing protein</fullName>
    </recommendedName>
</protein>
<dbReference type="GO" id="GO:0034244">
    <property type="term" value="P:negative regulation of transcription elongation by RNA polymerase II"/>
    <property type="evidence" value="ECO:0007669"/>
    <property type="project" value="TreeGrafter"/>
</dbReference>
<feature type="region of interest" description="Disordered" evidence="1">
    <location>
        <begin position="187"/>
        <end position="259"/>
    </location>
</feature>
<feature type="domain" description="HDAg" evidence="2">
    <location>
        <begin position="96"/>
        <end position="269"/>
    </location>
</feature>
<feature type="compositionally biased region" description="Polar residues" evidence="1">
    <location>
        <begin position="187"/>
        <end position="202"/>
    </location>
</feature>
<dbReference type="InterPro" id="IPR056557">
    <property type="entry name" value="NELF-A_N"/>
</dbReference>
<feature type="compositionally biased region" description="Low complexity" evidence="1">
    <location>
        <begin position="426"/>
        <end position="437"/>
    </location>
</feature>
<dbReference type="InterPro" id="IPR037517">
    <property type="entry name" value="HDAG_dom"/>
</dbReference>
<sequence>MANNRFMSNLSNSDTSLWLHNKLGTSNDLWSDTSSIISQLNGDVLRNIRDCFVDLQSQVKLKLLLSFLHISRRNVEQWRTELEEILEVAVEDTDQWVSMLAELLKNYPNNGTINFQLNTNSSSFNDLVIELKKLVKKHGDKGILPLECLYLNKSALTATVGQLAQPIKHFALKRKPKSATLRAELLQKSNDAANGRRNSTGPSVAIRCRGLNNDSTPLKGIPSRNSFGLSQTPGFKTPSNPANKMGANLNNRSRLSVGGVKRDGGIKLLDITEQPLGRDSKRRKKVQNEDNDNKHKDVDKTEAEPITPDYAAGLTSVPPSPAPPSYAPPATPSQQPTVVSNESYSQMQPQMQTTQPTVQSAPPVQQRFVVNDNYVNQNADNSAVKATVKPMKAVTAVNTPLPPMVATPQLVQQLQTNPTPVQVITQPQSQLQAQLQVPPQPLQQLPQPPQQPTQPQQPFVRRQLQLSREQMLAAQEMFTNSNKVTRPEKALILGFMAGSRENPCPQLGNVVTIKLSEKEEDVRQSDQTIERMVVETHFQMNYNTGEWKKVQKLRKLDQNVQNAHTIHPYQTLQQTV</sequence>
<feature type="compositionally biased region" description="Pro residues" evidence="1">
    <location>
        <begin position="318"/>
        <end position="331"/>
    </location>
</feature>
<feature type="compositionally biased region" description="Basic and acidic residues" evidence="1">
    <location>
        <begin position="286"/>
        <end position="303"/>
    </location>
</feature>
<evidence type="ECO:0000313" key="4">
    <source>
        <dbReference type="Proteomes" id="UP000728032"/>
    </source>
</evidence>
<dbReference type="PROSITE" id="PS51838">
    <property type="entry name" value="HDAG"/>
    <property type="match status" value="1"/>
</dbReference>
<dbReference type="PANTHER" id="PTHR13328">
    <property type="entry name" value="NEGATIVE ELONGATION FACTOR A NELF-A"/>
    <property type="match status" value="1"/>
</dbReference>
<feature type="compositionally biased region" description="Polar residues" evidence="1">
    <location>
        <begin position="223"/>
        <end position="254"/>
    </location>
</feature>
<dbReference type="EMBL" id="OC933108">
    <property type="protein sequence ID" value="CAD7659754.1"/>
    <property type="molecule type" value="Genomic_DNA"/>
</dbReference>
<feature type="compositionally biased region" description="Low complexity" evidence="1">
    <location>
        <begin position="346"/>
        <end position="357"/>
    </location>
</feature>
<dbReference type="GO" id="GO:0032021">
    <property type="term" value="C:NELF complex"/>
    <property type="evidence" value="ECO:0007669"/>
    <property type="project" value="TreeGrafter"/>
</dbReference>
<dbReference type="InterPro" id="IPR052828">
    <property type="entry name" value="NELF-A_domain"/>
</dbReference>
<evidence type="ECO:0000259" key="2">
    <source>
        <dbReference type="PROSITE" id="PS51838"/>
    </source>
</evidence>
<accession>A0A7R9MGP9</accession>
<proteinExistence type="predicted"/>
<feature type="compositionally biased region" description="Pro residues" evidence="1">
    <location>
        <begin position="438"/>
        <end position="452"/>
    </location>
</feature>
<organism evidence="3">
    <name type="scientific">Oppiella nova</name>
    <dbReference type="NCBI Taxonomy" id="334625"/>
    <lineage>
        <taxon>Eukaryota</taxon>
        <taxon>Metazoa</taxon>
        <taxon>Ecdysozoa</taxon>
        <taxon>Arthropoda</taxon>
        <taxon>Chelicerata</taxon>
        <taxon>Arachnida</taxon>
        <taxon>Acari</taxon>
        <taxon>Acariformes</taxon>
        <taxon>Sarcoptiformes</taxon>
        <taxon>Oribatida</taxon>
        <taxon>Brachypylina</taxon>
        <taxon>Oppioidea</taxon>
        <taxon>Oppiidae</taxon>
        <taxon>Oppiella</taxon>
    </lineage>
</organism>
<evidence type="ECO:0000256" key="1">
    <source>
        <dbReference type="SAM" id="MobiDB-lite"/>
    </source>
</evidence>
<dbReference type="AlphaFoldDB" id="A0A7R9MGP9"/>
<keyword evidence="4" id="KW-1185">Reference proteome</keyword>
<feature type="region of interest" description="Disordered" evidence="1">
    <location>
        <begin position="425"/>
        <end position="459"/>
    </location>
</feature>